<evidence type="ECO:0000259" key="6">
    <source>
        <dbReference type="Pfam" id="PF04932"/>
    </source>
</evidence>
<dbReference type="Gene3D" id="1.25.40.10">
    <property type="entry name" value="Tetratricopeptide repeat domain"/>
    <property type="match status" value="1"/>
</dbReference>
<feature type="transmembrane region" description="Helical" evidence="5">
    <location>
        <begin position="351"/>
        <end position="375"/>
    </location>
</feature>
<dbReference type="InterPro" id="IPR051533">
    <property type="entry name" value="WaaL-like"/>
</dbReference>
<dbReference type="PANTHER" id="PTHR37422">
    <property type="entry name" value="TEICHURONIC ACID BIOSYNTHESIS PROTEIN TUAE"/>
    <property type="match status" value="1"/>
</dbReference>
<evidence type="ECO:0000256" key="1">
    <source>
        <dbReference type="ARBA" id="ARBA00004141"/>
    </source>
</evidence>
<dbReference type="SMART" id="SM00028">
    <property type="entry name" value="TPR"/>
    <property type="match status" value="2"/>
</dbReference>
<evidence type="ECO:0000313" key="8">
    <source>
        <dbReference type="Proteomes" id="UP001321543"/>
    </source>
</evidence>
<accession>A0ABN6X252</accession>
<keyword evidence="2 5" id="KW-0812">Transmembrane</keyword>
<dbReference type="InterPro" id="IPR019734">
    <property type="entry name" value="TPR_rpt"/>
</dbReference>
<dbReference type="SUPFAM" id="SSF48452">
    <property type="entry name" value="TPR-like"/>
    <property type="match status" value="1"/>
</dbReference>
<evidence type="ECO:0000313" key="7">
    <source>
        <dbReference type="EMBL" id="BDZ38779.1"/>
    </source>
</evidence>
<feature type="transmembrane region" description="Helical" evidence="5">
    <location>
        <begin position="214"/>
        <end position="231"/>
    </location>
</feature>
<dbReference type="InterPro" id="IPR011990">
    <property type="entry name" value="TPR-like_helical_dom_sf"/>
</dbReference>
<sequence>MTKTRDKRAVGATASTAPPRRPTARVALALAFVCLSAFVFDPFGMDRWVFSKELVFVTGALLALCTPASGRLPRWWYWWLVGATGVLLIATLSSGAPLAQLLGRWPRYEGVISLGLYALAVAVGARLLGGSRSAVQTQRSGQRFLTLFAAALALTAFISVLESFGLRPISSDLLRPGSLLGNASDLGIMGVIGLGLFLPAFADAMAAAPRLHRITPLIGLLSAIVVVVTSASRGAMLGGAAVIVTLIGVGVFRRERTARWWAAVGAAAVAGLVLLLVSPFTLSRLAGSSEKSAGSAANRLELWSTTTSLIGGHPVAGVGANGYADAITAFLGDSWFATIGIGGWIESPHSVILQIATAGGLLGMLAVLAFAALAARHLRRQGVGGPFGIAGLLALLGAGVALCVHFTSPGTMIPLCLIAGATLSAPPAEEHRQRWTRIITVSLLGLWVVLLAMSVAADHRLSDGMAALSDGETAIAEREFRAASVLRFWDADLPLMVSESLAATAEHAGTAQAVPTAASWALEATTRLPASARALKAEAVIAQFSGRLQYGITALERAAELAPTDPQIFHRLGGLQFLNGAPQAALVSLERASALAPNDPDVRATLEYVRSSNAN</sequence>
<comment type="subcellular location">
    <subcellularLocation>
        <location evidence="1">Membrane</location>
        <topology evidence="1">Multi-pass membrane protein</topology>
    </subcellularLocation>
</comment>
<feature type="transmembrane region" description="Helical" evidence="5">
    <location>
        <begin position="237"/>
        <end position="253"/>
    </location>
</feature>
<feature type="transmembrane region" description="Helical" evidence="5">
    <location>
        <begin position="144"/>
        <end position="166"/>
    </location>
</feature>
<name>A0ABN6X252_9MICO</name>
<feature type="transmembrane region" description="Helical" evidence="5">
    <location>
        <begin position="260"/>
        <end position="282"/>
    </location>
</feature>
<dbReference type="InterPro" id="IPR007016">
    <property type="entry name" value="O-antigen_ligase-rel_domated"/>
</dbReference>
<feature type="transmembrane region" description="Helical" evidence="5">
    <location>
        <begin position="186"/>
        <end position="202"/>
    </location>
</feature>
<dbReference type="Proteomes" id="UP001321543">
    <property type="component" value="Chromosome"/>
</dbReference>
<proteinExistence type="predicted"/>
<feature type="transmembrane region" description="Helical" evidence="5">
    <location>
        <begin position="26"/>
        <end position="43"/>
    </location>
</feature>
<organism evidence="7 8">
    <name type="scientific">Microbacterium suwonense</name>
    <dbReference type="NCBI Taxonomy" id="683047"/>
    <lineage>
        <taxon>Bacteria</taxon>
        <taxon>Bacillati</taxon>
        <taxon>Actinomycetota</taxon>
        <taxon>Actinomycetes</taxon>
        <taxon>Micrococcales</taxon>
        <taxon>Microbacteriaceae</taxon>
        <taxon>Microbacterium</taxon>
    </lineage>
</organism>
<feature type="transmembrane region" description="Helical" evidence="5">
    <location>
        <begin position="387"/>
        <end position="407"/>
    </location>
</feature>
<keyword evidence="8" id="KW-1185">Reference proteome</keyword>
<feature type="transmembrane region" description="Helical" evidence="5">
    <location>
        <begin position="49"/>
        <end position="68"/>
    </location>
</feature>
<dbReference type="Pfam" id="PF04932">
    <property type="entry name" value="Wzy_C"/>
    <property type="match status" value="1"/>
</dbReference>
<reference evidence="8" key="1">
    <citation type="journal article" date="2019" name="Int. J. Syst. Evol. Microbiol.">
        <title>The Global Catalogue of Microorganisms (GCM) 10K type strain sequencing project: providing services to taxonomists for standard genome sequencing and annotation.</title>
        <authorList>
            <consortium name="The Broad Institute Genomics Platform"/>
            <consortium name="The Broad Institute Genome Sequencing Center for Infectious Disease"/>
            <person name="Wu L."/>
            <person name="Ma J."/>
        </authorList>
    </citation>
    <scope>NUCLEOTIDE SEQUENCE [LARGE SCALE GENOMIC DNA]</scope>
    <source>
        <strain evidence="8">NBRC 106310</strain>
    </source>
</reference>
<feature type="transmembrane region" description="Helical" evidence="5">
    <location>
        <begin position="75"/>
        <end position="98"/>
    </location>
</feature>
<evidence type="ECO:0000256" key="4">
    <source>
        <dbReference type="ARBA" id="ARBA00023136"/>
    </source>
</evidence>
<evidence type="ECO:0000256" key="3">
    <source>
        <dbReference type="ARBA" id="ARBA00022989"/>
    </source>
</evidence>
<feature type="transmembrane region" description="Helical" evidence="5">
    <location>
        <begin position="435"/>
        <end position="457"/>
    </location>
</feature>
<protein>
    <recommendedName>
        <fullName evidence="6">O-antigen ligase-related domain-containing protein</fullName>
    </recommendedName>
</protein>
<feature type="domain" description="O-antigen ligase-related" evidence="6">
    <location>
        <begin position="219"/>
        <end position="367"/>
    </location>
</feature>
<evidence type="ECO:0000256" key="2">
    <source>
        <dbReference type="ARBA" id="ARBA00022692"/>
    </source>
</evidence>
<feature type="transmembrane region" description="Helical" evidence="5">
    <location>
        <begin position="110"/>
        <end position="128"/>
    </location>
</feature>
<dbReference type="PANTHER" id="PTHR37422:SF13">
    <property type="entry name" value="LIPOPOLYSACCHARIDE BIOSYNTHESIS PROTEIN PA4999-RELATED"/>
    <property type="match status" value="1"/>
</dbReference>
<keyword evidence="4 5" id="KW-0472">Membrane</keyword>
<keyword evidence="3 5" id="KW-1133">Transmembrane helix</keyword>
<dbReference type="EMBL" id="AP027728">
    <property type="protein sequence ID" value="BDZ38779.1"/>
    <property type="molecule type" value="Genomic_DNA"/>
</dbReference>
<gene>
    <name evidence="7" type="ORF">GCM10025863_13930</name>
</gene>
<evidence type="ECO:0000256" key="5">
    <source>
        <dbReference type="SAM" id="Phobius"/>
    </source>
</evidence>